<dbReference type="EMBL" id="AOHO01000047">
    <property type="protein sequence ID" value="EME60918.1"/>
    <property type="molecule type" value="Genomic_DNA"/>
</dbReference>
<accession>M2ZJ18</accession>
<feature type="region of interest" description="Disordered" evidence="1">
    <location>
        <begin position="53"/>
        <end position="80"/>
    </location>
</feature>
<organism evidence="2 3">
    <name type="scientific">Amycolatopsis decaplanina DSM 44594</name>
    <dbReference type="NCBI Taxonomy" id="1284240"/>
    <lineage>
        <taxon>Bacteria</taxon>
        <taxon>Bacillati</taxon>
        <taxon>Actinomycetota</taxon>
        <taxon>Actinomycetes</taxon>
        <taxon>Pseudonocardiales</taxon>
        <taxon>Pseudonocardiaceae</taxon>
        <taxon>Amycolatopsis</taxon>
    </lineage>
</organism>
<evidence type="ECO:0000313" key="2">
    <source>
        <dbReference type="EMBL" id="EME60918.1"/>
    </source>
</evidence>
<name>M2ZJ18_9PSEU</name>
<feature type="compositionally biased region" description="Low complexity" evidence="1">
    <location>
        <begin position="66"/>
        <end position="78"/>
    </location>
</feature>
<evidence type="ECO:0000313" key="3">
    <source>
        <dbReference type="Proteomes" id="UP000054226"/>
    </source>
</evidence>
<comment type="caution">
    <text evidence="2">The sequence shown here is derived from an EMBL/GenBank/DDBJ whole genome shotgun (WGS) entry which is preliminary data.</text>
</comment>
<dbReference type="AlphaFoldDB" id="M2ZJ18"/>
<proteinExistence type="predicted"/>
<keyword evidence="3" id="KW-1185">Reference proteome</keyword>
<sequence length="121" mass="13094">MVVERDDLAVEHGLAAIEHVAEDAESAGEVLVVSAGQPRCFYSARATAPCRRQNTAGLVRQDTVRPGPGSPTTGSGDPARSCAIRVSRSVSLGMSRPERLRDRTERQLRHQVRGDRLFGTV</sequence>
<gene>
    <name evidence="2" type="ORF">H074_12342</name>
</gene>
<reference evidence="2 3" key="1">
    <citation type="journal article" date="2013" name="Genome Announc.">
        <title>Draft Genome Sequence of Amycolatopsis decaplanina Strain DSM 44594T.</title>
        <authorList>
            <person name="Kaur N."/>
            <person name="Kumar S."/>
            <person name="Bala M."/>
            <person name="Raghava G.P."/>
            <person name="Mayilraj S."/>
        </authorList>
    </citation>
    <scope>NUCLEOTIDE SEQUENCE [LARGE SCALE GENOMIC DNA]</scope>
    <source>
        <strain evidence="2 3">DSM 44594</strain>
    </source>
</reference>
<dbReference type="Proteomes" id="UP000054226">
    <property type="component" value="Unassembled WGS sequence"/>
</dbReference>
<evidence type="ECO:0000256" key="1">
    <source>
        <dbReference type="SAM" id="MobiDB-lite"/>
    </source>
</evidence>
<protein>
    <submittedName>
        <fullName evidence="2">Uncharacterized protein</fullName>
    </submittedName>
</protein>